<organism evidence="1 2">
    <name type="scientific">Sistotremastrum niveocremeum HHB9708</name>
    <dbReference type="NCBI Taxonomy" id="1314777"/>
    <lineage>
        <taxon>Eukaryota</taxon>
        <taxon>Fungi</taxon>
        <taxon>Dikarya</taxon>
        <taxon>Basidiomycota</taxon>
        <taxon>Agaricomycotina</taxon>
        <taxon>Agaricomycetes</taxon>
        <taxon>Sistotremastrales</taxon>
        <taxon>Sistotremastraceae</taxon>
        <taxon>Sertulicium</taxon>
        <taxon>Sertulicium niveocremeum</taxon>
    </lineage>
</organism>
<dbReference type="EMBL" id="KV419434">
    <property type="protein sequence ID" value="KZS88642.1"/>
    <property type="molecule type" value="Genomic_DNA"/>
</dbReference>
<protein>
    <submittedName>
        <fullName evidence="1">Uncharacterized protein</fullName>
    </submittedName>
</protein>
<dbReference type="Proteomes" id="UP000076722">
    <property type="component" value="Unassembled WGS sequence"/>
</dbReference>
<name>A0A164PE89_9AGAM</name>
<keyword evidence="2" id="KW-1185">Reference proteome</keyword>
<dbReference type="AlphaFoldDB" id="A0A164PE89"/>
<reference evidence="1 2" key="1">
    <citation type="journal article" date="2016" name="Mol. Biol. Evol.">
        <title>Comparative Genomics of Early-Diverging Mushroom-Forming Fungi Provides Insights into the Origins of Lignocellulose Decay Capabilities.</title>
        <authorList>
            <person name="Nagy L.G."/>
            <person name="Riley R."/>
            <person name="Tritt A."/>
            <person name="Adam C."/>
            <person name="Daum C."/>
            <person name="Floudas D."/>
            <person name="Sun H."/>
            <person name="Yadav J.S."/>
            <person name="Pangilinan J."/>
            <person name="Larsson K.H."/>
            <person name="Matsuura K."/>
            <person name="Barry K."/>
            <person name="Labutti K."/>
            <person name="Kuo R."/>
            <person name="Ohm R.A."/>
            <person name="Bhattacharya S.S."/>
            <person name="Shirouzu T."/>
            <person name="Yoshinaga Y."/>
            <person name="Martin F.M."/>
            <person name="Grigoriev I.V."/>
            <person name="Hibbett D.S."/>
        </authorList>
    </citation>
    <scope>NUCLEOTIDE SEQUENCE [LARGE SCALE GENOMIC DNA]</scope>
    <source>
        <strain evidence="1 2">HHB9708</strain>
    </source>
</reference>
<evidence type="ECO:0000313" key="1">
    <source>
        <dbReference type="EMBL" id="KZS88642.1"/>
    </source>
</evidence>
<evidence type="ECO:0000313" key="2">
    <source>
        <dbReference type="Proteomes" id="UP000076722"/>
    </source>
</evidence>
<proteinExistence type="predicted"/>
<gene>
    <name evidence="1" type="ORF">SISNIDRAFT_469919</name>
</gene>
<sequence>MPFLESLQLIQILYGSRKPSRRRVDPVVDVPSAHALGFPQLKRLLMEDCLIPQGSTILLLKRTPSLTDLTLTWGLMQFNDVHDIMKALVVLSENEGLAACGPVICPHLQHMQILVPELRWLCDLEERVSGALKDLQETRLVFESRVKLGYGHFRGPNRNQTTVIFLDFAVTYNHQRLLDLIYDVYDKQNTLDGLGKAVDKDLPMLVMAVGRGLPADQTEVGDRGTVRPRSDSLHLHEQLSSLVVQFEGIGRQGVPKPRMLYSDSDPMSDPAIRTGFDPPHPLMDPYIATNAGTILWHWSVILCINITPYSVSMIHHKE</sequence>
<accession>A0A164PE89</accession>